<organism evidence="1 2">
    <name type="scientific">Blepharisma stoltei</name>
    <dbReference type="NCBI Taxonomy" id="1481888"/>
    <lineage>
        <taxon>Eukaryota</taxon>
        <taxon>Sar</taxon>
        <taxon>Alveolata</taxon>
        <taxon>Ciliophora</taxon>
        <taxon>Postciliodesmatophora</taxon>
        <taxon>Heterotrichea</taxon>
        <taxon>Heterotrichida</taxon>
        <taxon>Blepharismidae</taxon>
        <taxon>Blepharisma</taxon>
    </lineage>
</organism>
<evidence type="ECO:0000313" key="2">
    <source>
        <dbReference type="Proteomes" id="UP001162131"/>
    </source>
</evidence>
<proteinExistence type="predicted"/>
<name>A0AAU9IRZ9_9CILI</name>
<dbReference type="AlphaFoldDB" id="A0AAU9IRZ9"/>
<comment type="caution">
    <text evidence="1">The sequence shown here is derived from an EMBL/GenBank/DDBJ whole genome shotgun (WGS) entry which is preliminary data.</text>
</comment>
<reference evidence="1" key="1">
    <citation type="submission" date="2021-09" db="EMBL/GenBank/DDBJ databases">
        <authorList>
            <consortium name="AG Swart"/>
            <person name="Singh M."/>
            <person name="Singh A."/>
            <person name="Seah K."/>
            <person name="Emmerich C."/>
        </authorList>
    </citation>
    <scope>NUCLEOTIDE SEQUENCE</scope>
    <source>
        <strain evidence="1">ATCC30299</strain>
    </source>
</reference>
<accession>A0AAU9IRZ9</accession>
<protein>
    <submittedName>
        <fullName evidence="1">Uncharacterized protein</fullName>
    </submittedName>
</protein>
<dbReference type="Proteomes" id="UP001162131">
    <property type="component" value="Unassembled WGS sequence"/>
</dbReference>
<keyword evidence="2" id="KW-1185">Reference proteome</keyword>
<sequence length="79" mass="9098">MSDLSGSEVNIKELGEMYAEITIQIEIIPPKVPEVKEIIPDVPSPTYNERRKAYHYQKIIKEYENAALEGANSKRNNHR</sequence>
<gene>
    <name evidence="1" type="ORF">BSTOLATCC_MIC15678</name>
</gene>
<evidence type="ECO:0000313" key="1">
    <source>
        <dbReference type="EMBL" id="CAG9316243.1"/>
    </source>
</evidence>
<dbReference type="EMBL" id="CAJZBQ010000015">
    <property type="protein sequence ID" value="CAG9316243.1"/>
    <property type="molecule type" value="Genomic_DNA"/>
</dbReference>